<evidence type="ECO:0000256" key="2">
    <source>
        <dbReference type="ARBA" id="ARBA00006375"/>
    </source>
</evidence>
<keyword evidence="6 11" id="KW-1133">Transmembrane helix</keyword>
<protein>
    <submittedName>
        <fullName evidence="12">Putative mitochondrial carrier</fullName>
    </submittedName>
</protein>
<keyword evidence="8 9" id="KW-0472">Membrane</keyword>
<feature type="repeat" description="Solcar" evidence="9">
    <location>
        <begin position="112"/>
        <end position="202"/>
    </location>
</feature>
<dbReference type="PROSITE" id="PS50920">
    <property type="entry name" value="SOLCAR"/>
    <property type="match status" value="2"/>
</dbReference>
<evidence type="ECO:0000256" key="9">
    <source>
        <dbReference type="PROSITE-ProRule" id="PRU00282"/>
    </source>
</evidence>
<proteinExistence type="inferred from homology"/>
<evidence type="ECO:0000256" key="4">
    <source>
        <dbReference type="ARBA" id="ARBA00022692"/>
    </source>
</evidence>
<dbReference type="InterPro" id="IPR018108">
    <property type="entry name" value="MCP_transmembrane"/>
</dbReference>
<keyword evidence="5" id="KW-0677">Repeat</keyword>
<evidence type="ECO:0000256" key="6">
    <source>
        <dbReference type="ARBA" id="ARBA00022989"/>
    </source>
</evidence>
<keyword evidence="13" id="KW-1185">Reference proteome</keyword>
<reference evidence="13" key="1">
    <citation type="submission" date="2017-01" db="EMBL/GenBank/DDBJ databases">
        <authorList>
            <person name="Wang Y."/>
            <person name="White M."/>
            <person name="Kvist S."/>
            <person name="Moncalvo J.-M."/>
        </authorList>
    </citation>
    <scope>NUCLEOTIDE SEQUENCE [LARGE SCALE GENOMIC DNA]</scope>
    <source>
        <strain evidence="13">COL-18-3</strain>
    </source>
</reference>
<comment type="similarity">
    <text evidence="2 10">Belongs to the mitochondrial carrier (TC 2.A.29) family.</text>
</comment>
<dbReference type="Gene3D" id="1.50.40.10">
    <property type="entry name" value="Mitochondrial carrier domain"/>
    <property type="match status" value="2"/>
</dbReference>
<dbReference type="Pfam" id="PF00153">
    <property type="entry name" value="Mito_carr"/>
    <property type="match status" value="2"/>
</dbReference>
<dbReference type="PANTHER" id="PTHR45624">
    <property type="entry name" value="MITOCHONDRIAL BASIC AMINO ACIDS TRANSPORTER-RELATED"/>
    <property type="match status" value="1"/>
</dbReference>
<evidence type="ECO:0000256" key="7">
    <source>
        <dbReference type="ARBA" id="ARBA00023128"/>
    </source>
</evidence>
<dbReference type="SUPFAM" id="SSF103506">
    <property type="entry name" value="Mitochondrial carrier"/>
    <property type="match status" value="1"/>
</dbReference>
<sequence>MEATDKKKASSGGNQVALDLAAGWIGGIGQVLAGQPFDTIKVRLQTQSDMYKGPLDCLKKTVKNDGLLGLYKGTMSPLMGVGLCVSIQFFGLEAMKRRFYEQNRRKNKPDELSVSQLFIAGATAGVLNSVVSGPVEHIRVRMQVQTAAAEGESKYKGTLDCVRKIYSEHGLKGVYKGQVATMYREFFGYGVYFATYEYLVQRQIKQKGLSGRDKLSTLELSAFGSCAGYALWLLLKGQEVQLNHGMFEKLSAD</sequence>
<evidence type="ECO:0000256" key="3">
    <source>
        <dbReference type="ARBA" id="ARBA00022448"/>
    </source>
</evidence>
<name>A0A1R1PXP7_ZANCU</name>
<comment type="caution">
    <text evidence="12">The sequence shown here is derived from an EMBL/GenBank/DDBJ whole genome shotgun (WGS) entry which is preliminary data.</text>
</comment>
<dbReference type="InterPro" id="IPR050567">
    <property type="entry name" value="Mitochondrial_Carrier"/>
</dbReference>
<keyword evidence="3 10" id="KW-0813">Transport</keyword>
<dbReference type="GO" id="GO:0031966">
    <property type="term" value="C:mitochondrial membrane"/>
    <property type="evidence" value="ECO:0007669"/>
    <property type="project" value="UniProtKB-SubCell"/>
</dbReference>
<evidence type="ECO:0000256" key="5">
    <source>
        <dbReference type="ARBA" id="ARBA00022737"/>
    </source>
</evidence>
<evidence type="ECO:0000256" key="8">
    <source>
        <dbReference type="ARBA" id="ARBA00023136"/>
    </source>
</evidence>
<evidence type="ECO:0000313" key="12">
    <source>
        <dbReference type="EMBL" id="OMH85730.1"/>
    </source>
</evidence>
<comment type="subcellular location">
    <subcellularLocation>
        <location evidence="1">Mitochondrion membrane</location>
        <topology evidence="1">Multi-pass membrane protein</topology>
    </subcellularLocation>
</comment>
<evidence type="ECO:0000256" key="11">
    <source>
        <dbReference type="SAM" id="Phobius"/>
    </source>
</evidence>
<evidence type="ECO:0000313" key="13">
    <source>
        <dbReference type="Proteomes" id="UP000188320"/>
    </source>
</evidence>
<dbReference type="InterPro" id="IPR023395">
    <property type="entry name" value="MCP_dom_sf"/>
</dbReference>
<accession>A0A1R1PXP7</accession>
<dbReference type="PANTHER" id="PTHR45624:SF12">
    <property type="entry name" value="MITOCHONDRIAL ORNITHINE TRANSPORTER 1"/>
    <property type="match status" value="1"/>
</dbReference>
<dbReference type="EMBL" id="LSSK01000051">
    <property type="protein sequence ID" value="OMH85730.1"/>
    <property type="molecule type" value="Genomic_DNA"/>
</dbReference>
<gene>
    <name evidence="12" type="ORF">AX774_g711</name>
</gene>
<dbReference type="GO" id="GO:0000064">
    <property type="term" value="F:L-ornithine transmembrane transporter activity"/>
    <property type="evidence" value="ECO:0007669"/>
    <property type="project" value="TreeGrafter"/>
</dbReference>
<dbReference type="GO" id="GO:1990575">
    <property type="term" value="P:mitochondrial L-ornithine transmembrane transport"/>
    <property type="evidence" value="ECO:0007669"/>
    <property type="project" value="TreeGrafter"/>
</dbReference>
<keyword evidence="4 9" id="KW-0812">Transmembrane</keyword>
<feature type="repeat" description="Solcar" evidence="9">
    <location>
        <begin position="14"/>
        <end position="98"/>
    </location>
</feature>
<dbReference type="Proteomes" id="UP000188320">
    <property type="component" value="Unassembled WGS sequence"/>
</dbReference>
<evidence type="ECO:0000256" key="1">
    <source>
        <dbReference type="ARBA" id="ARBA00004225"/>
    </source>
</evidence>
<keyword evidence="7" id="KW-0496">Mitochondrion</keyword>
<feature type="transmembrane region" description="Helical" evidence="11">
    <location>
        <begin position="75"/>
        <end position="95"/>
    </location>
</feature>
<organism evidence="12 13">
    <name type="scientific">Zancudomyces culisetae</name>
    <name type="common">Gut fungus</name>
    <name type="synonym">Smittium culisetae</name>
    <dbReference type="NCBI Taxonomy" id="1213189"/>
    <lineage>
        <taxon>Eukaryota</taxon>
        <taxon>Fungi</taxon>
        <taxon>Fungi incertae sedis</taxon>
        <taxon>Zoopagomycota</taxon>
        <taxon>Kickxellomycotina</taxon>
        <taxon>Harpellomycetes</taxon>
        <taxon>Harpellales</taxon>
        <taxon>Legeriomycetaceae</taxon>
        <taxon>Zancudomyces</taxon>
    </lineage>
</organism>
<dbReference type="OrthoDB" id="409586at2759"/>
<dbReference type="AlphaFoldDB" id="A0A1R1PXP7"/>
<evidence type="ECO:0000256" key="10">
    <source>
        <dbReference type="RuleBase" id="RU000488"/>
    </source>
</evidence>